<feature type="domain" description="HTH marR-type" evidence="1">
    <location>
        <begin position="20"/>
        <end position="119"/>
    </location>
</feature>
<dbReference type="Gene3D" id="1.10.10.10">
    <property type="entry name" value="Winged helix-like DNA-binding domain superfamily/Winged helix DNA-binding domain"/>
    <property type="match status" value="1"/>
</dbReference>
<proteinExistence type="predicted"/>
<organism evidence="2 3">
    <name type="scientific">Leucobacter komagatae</name>
    <dbReference type="NCBI Taxonomy" id="55969"/>
    <lineage>
        <taxon>Bacteria</taxon>
        <taxon>Bacillati</taxon>
        <taxon>Actinomycetota</taxon>
        <taxon>Actinomycetes</taxon>
        <taxon>Micrococcales</taxon>
        <taxon>Microbacteriaceae</taxon>
        <taxon>Leucobacter</taxon>
    </lineage>
</organism>
<dbReference type="InterPro" id="IPR000835">
    <property type="entry name" value="HTH_MarR-typ"/>
</dbReference>
<dbReference type="Pfam" id="PF12802">
    <property type="entry name" value="MarR_2"/>
    <property type="match status" value="1"/>
</dbReference>
<dbReference type="AlphaFoldDB" id="A0A0D0H6V5"/>
<dbReference type="Proteomes" id="UP000032120">
    <property type="component" value="Unassembled WGS sequence"/>
</dbReference>
<dbReference type="EMBL" id="JXSQ01000006">
    <property type="protein sequence ID" value="KIP52920.1"/>
    <property type="molecule type" value="Genomic_DNA"/>
</dbReference>
<dbReference type="InterPro" id="IPR036388">
    <property type="entry name" value="WH-like_DNA-bd_sf"/>
</dbReference>
<name>A0A0D0H6V5_9MICO</name>
<evidence type="ECO:0000313" key="2">
    <source>
        <dbReference type="EMBL" id="KIP52920.1"/>
    </source>
</evidence>
<dbReference type="SMART" id="SM00347">
    <property type="entry name" value="HTH_MARR"/>
    <property type="match status" value="1"/>
</dbReference>
<protein>
    <recommendedName>
        <fullName evidence="1">HTH marR-type domain-containing protein</fullName>
    </recommendedName>
</protein>
<comment type="caution">
    <text evidence="2">The sequence shown here is derived from an EMBL/GenBank/DDBJ whole genome shotgun (WGS) entry which is preliminary data.</text>
</comment>
<evidence type="ECO:0000313" key="3">
    <source>
        <dbReference type="Proteomes" id="UP000032120"/>
    </source>
</evidence>
<reference evidence="2 3" key="1">
    <citation type="submission" date="2015-01" db="EMBL/GenBank/DDBJ databases">
        <title>Draft genome sequence of Leucobacter komagatae strain VKM ST2845.</title>
        <authorList>
            <person name="Karlyshev A.V."/>
            <person name="Kudryashova E.B."/>
        </authorList>
    </citation>
    <scope>NUCLEOTIDE SEQUENCE [LARGE SCALE GENOMIC DNA]</scope>
    <source>
        <strain evidence="2 3">VKM ST2845</strain>
    </source>
</reference>
<keyword evidence="3" id="KW-1185">Reference proteome</keyword>
<dbReference type="SUPFAM" id="SSF46785">
    <property type="entry name" value="Winged helix' DNA-binding domain"/>
    <property type="match status" value="1"/>
</dbReference>
<sequence>MSTSIALSVIASQAQQPVDAVLRRHGLNLRKYGALRHISASPGVSFSELARRFDITVQSMHTLVAALITADLLESAIPNPGEAAELSITEAGRSLLAQLATDIAAIDAELFGEAASPEWRALGEAVTRVTMAELYSSRD</sequence>
<evidence type="ECO:0000259" key="1">
    <source>
        <dbReference type="SMART" id="SM00347"/>
    </source>
</evidence>
<dbReference type="GO" id="GO:0003700">
    <property type="term" value="F:DNA-binding transcription factor activity"/>
    <property type="evidence" value="ECO:0007669"/>
    <property type="project" value="InterPro"/>
</dbReference>
<dbReference type="InterPro" id="IPR036390">
    <property type="entry name" value="WH_DNA-bd_sf"/>
</dbReference>
<gene>
    <name evidence="2" type="ORF">SD72_06400</name>
</gene>
<accession>A0A0D0H6V5</accession>